<keyword evidence="1" id="KW-0732">Signal</keyword>
<accession>A0A0U2X7Q3</accession>
<keyword evidence="3" id="KW-1185">Reference proteome</keyword>
<evidence type="ECO:0000313" key="3">
    <source>
        <dbReference type="Proteomes" id="UP000067523"/>
    </source>
</evidence>
<dbReference type="EMBL" id="CP013655">
    <property type="protein sequence ID" value="ALS36935.1"/>
    <property type="molecule type" value="Genomic_DNA"/>
</dbReference>
<reference evidence="3" key="1">
    <citation type="submission" date="2015-12" db="EMBL/GenBank/DDBJ databases">
        <authorList>
            <person name="Lauer A."/>
            <person name="Humrighouse B."/>
            <person name="Loparev V."/>
            <person name="Shewmaker P.L."/>
            <person name="Whitney A.M."/>
            <person name="McLaughlin R.W."/>
        </authorList>
    </citation>
    <scope>NUCLEOTIDE SEQUENCE [LARGE SCALE GENOMIC DNA]</scope>
    <source>
        <strain evidence="3">LMG 26678</strain>
    </source>
</reference>
<name>A0A0U2X7Q3_9ENTE</name>
<dbReference type="KEGG" id="erx:ATZ35_07110"/>
<proteinExistence type="predicted"/>
<feature type="chain" id="PRO_5006834154" description="WxL domain-containing protein" evidence="1">
    <location>
        <begin position="28"/>
        <end position="189"/>
    </location>
</feature>
<gene>
    <name evidence="2" type="ORF">ATZ35_07110</name>
</gene>
<dbReference type="STRING" id="118060.ATZ35_07110"/>
<protein>
    <recommendedName>
        <fullName evidence="4">WxL domain-containing protein</fullName>
    </recommendedName>
</protein>
<organism evidence="2 3">
    <name type="scientific">Enterococcus rotai</name>
    <dbReference type="NCBI Taxonomy" id="118060"/>
    <lineage>
        <taxon>Bacteria</taxon>
        <taxon>Bacillati</taxon>
        <taxon>Bacillota</taxon>
        <taxon>Bacilli</taxon>
        <taxon>Lactobacillales</taxon>
        <taxon>Enterococcaceae</taxon>
        <taxon>Enterococcus</taxon>
    </lineage>
</organism>
<evidence type="ECO:0000256" key="1">
    <source>
        <dbReference type="SAM" id="SignalP"/>
    </source>
</evidence>
<sequence length="189" mass="20065">MNNTKMNASIVLTIFSGLFLFPLTMQAAEDTNANTKVNAELTGGTLSLGDLSTGAADMSFTGTIDGSSKTLADLNKNTSNVTVKDFRGLSDGSWELSVQEEIPADKQNNSYGLENNHIKLMVTLQGDKTTPAGTKTITNSAIRVTSAENDAARGSHSLLLNGELGINEKTKALKGELTTLKWTLIGEQP</sequence>
<feature type="signal peptide" evidence="1">
    <location>
        <begin position="1"/>
        <end position="27"/>
    </location>
</feature>
<evidence type="ECO:0000313" key="2">
    <source>
        <dbReference type="EMBL" id="ALS36935.1"/>
    </source>
</evidence>
<evidence type="ECO:0008006" key="4">
    <source>
        <dbReference type="Google" id="ProtNLM"/>
    </source>
</evidence>
<dbReference type="Proteomes" id="UP000067523">
    <property type="component" value="Chromosome"/>
</dbReference>
<dbReference type="RefSeq" id="WP_208930143.1">
    <property type="nucleotide sequence ID" value="NZ_CP013655.1"/>
</dbReference>
<dbReference type="AlphaFoldDB" id="A0A0U2X7Q3"/>